<feature type="transmembrane region" description="Helical" evidence="1">
    <location>
        <begin position="41"/>
        <end position="61"/>
    </location>
</feature>
<dbReference type="Pfam" id="PF05108">
    <property type="entry name" value="T7SS_ESX1_EccB"/>
    <property type="match status" value="1"/>
</dbReference>
<proteinExistence type="predicted"/>
<dbReference type="GO" id="GO:0005576">
    <property type="term" value="C:extracellular region"/>
    <property type="evidence" value="ECO:0007669"/>
    <property type="project" value="TreeGrafter"/>
</dbReference>
<accession>A0A1C5AG17</accession>
<gene>
    <name evidence="2" type="ORF">GA0070215_12941</name>
</gene>
<keyword evidence="1" id="KW-0472">Membrane</keyword>
<reference evidence="3" key="1">
    <citation type="submission" date="2016-06" db="EMBL/GenBank/DDBJ databases">
        <authorList>
            <person name="Varghese N."/>
        </authorList>
    </citation>
    <scope>NUCLEOTIDE SEQUENCE [LARGE SCALE GENOMIC DNA]</scope>
    <source>
        <strain evidence="3">DSM 45555</strain>
    </source>
</reference>
<dbReference type="EMBL" id="FMCV01000029">
    <property type="protein sequence ID" value="SCF44099.1"/>
    <property type="molecule type" value="Genomic_DNA"/>
</dbReference>
<keyword evidence="1" id="KW-1133">Transmembrane helix</keyword>
<dbReference type="PANTHER" id="PTHR40765:SF2">
    <property type="entry name" value="ESX-2 SECRETION SYSTEM ATPASE ECCB2"/>
    <property type="match status" value="1"/>
</dbReference>
<evidence type="ECO:0000313" key="2">
    <source>
        <dbReference type="EMBL" id="SCF44099.1"/>
    </source>
</evidence>
<dbReference type="Proteomes" id="UP000198551">
    <property type="component" value="Unassembled WGS sequence"/>
</dbReference>
<organism evidence="2 3">
    <name type="scientific">Micromonospora marina</name>
    <dbReference type="NCBI Taxonomy" id="307120"/>
    <lineage>
        <taxon>Bacteria</taxon>
        <taxon>Bacillati</taxon>
        <taxon>Actinomycetota</taxon>
        <taxon>Actinomycetes</taxon>
        <taxon>Micromonosporales</taxon>
        <taxon>Micromonosporaceae</taxon>
        <taxon>Micromonospora</taxon>
    </lineage>
</organism>
<dbReference type="Gene3D" id="3.30.2390.20">
    <property type="entry name" value="Type VII secretion system EccB, repeat 1 domain"/>
    <property type="match status" value="1"/>
</dbReference>
<protein>
    <submittedName>
        <fullName evidence="2">Type VII secretion protein EccB</fullName>
    </submittedName>
</protein>
<dbReference type="AlphaFoldDB" id="A0A1C5AG17"/>
<dbReference type="RefSeq" id="WP_091050770.1">
    <property type="nucleotide sequence ID" value="NZ_FMCV01000029.1"/>
</dbReference>
<dbReference type="InterPro" id="IPR044857">
    <property type="entry name" value="T7SS_EccB_R1"/>
</dbReference>
<dbReference type="PANTHER" id="PTHR40765">
    <property type="entry name" value="ESX-2 SECRETION SYSTEM ATPASE ECCB2"/>
    <property type="match status" value="1"/>
</dbReference>
<keyword evidence="3" id="KW-1185">Reference proteome</keyword>
<name>A0A1C5AG17_9ACTN</name>
<dbReference type="NCBIfam" id="TIGR03919">
    <property type="entry name" value="T7SS_EccB"/>
    <property type="match status" value="1"/>
</dbReference>
<dbReference type="InterPro" id="IPR007795">
    <property type="entry name" value="T7SS_EccB"/>
</dbReference>
<evidence type="ECO:0000313" key="3">
    <source>
        <dbReference type="Proteomes" id="UP000198551"/>
    </source>
</evidence>
<evidence type="ECO:0000256" key="1">
    <source>
        <dbReference type="SAM" id="Phobius"/>
    </source>
</evidence>
<sequence>MQTQRDHVHAHTFMMGRLSSALVEGDPTGAEIPGRRSQTGLLAGVVVLVLVLGGFAVYGWIVPGGSRAYRQAGVILVEKETGNRYVVVDGVLHQVPDLTSAMLIQGAAGQVKLISRNSLTDVPRGVPLGLVGAPRQMPAADALTRGPWLACLPGSVAPAGGNTGLGVQLAPSGPTTVLPPDRFLVVRDGAGVRYLLANQLRYRIDDEAVLVALGAAALDPPPAPKMWLDWLRGGPALAPAEIAGAGETGPPVGGRRYPVGTLFRQRAETGSAQHFVLRRDGLAPMSRTEFLIADAATTQPPVEVGSAAIVDARRSADRTLLDRLPDVASWRLAETADQAVCVRQIQVGPETVAGVVVLAAPGDSGVTADGTATVQVRRGSGMLVLPVPAASPAATRQLAFISDEGRVHRLADESTVAALKLSGVSPVPFPKELLSVLPQGPVLSRGAVTSLAEG</sequence>
<keyword evidence="1" id="KW-0812">Transmembrane</keyword>